<dbReference type="Gene3D" id="3.40.50.2000">
    <property type="entry name" value="Glycogen Phosphorylase B"/>
    <property type="match status" value="2"/>
</dbReference>
<proteinExistence type="predicted"/>
<gene>
    <name evidence="3" type="ORF">C6571_03410</name>
</gene>
<dbReference type="AlphaFoldDB" id="A0A2S0MX47"/>
<protein>
    <submittedName>
        <fullName evidence="3">Glycosyltransferase WbuB</fullName>
    </submittedName>
</protein>
<dbReference type="CDD" id="cd03794">
    <property type="entry name" value="GT4_WbuB-like"/>
    <property type="match status" value="1"/>
</dbReference>
<dbReference type="Pfam" id="PF00534">
    <property type="entry name" value="Glycos_transf_1"/>
    <property type="match status" value="1"/>
</dbReference>
<feature type="domain" description="Glycosyl transferase family 1" evidence="1">
    <location>
        <begin position="225"/>
        <end position="384"/>
    </location>
</feature>
<evidence type="ECO:0000259" key="2">
    <source>
        <dbReference type="Pfam" id="PF13579"/>
    </source>
</evidence>
<dbReference type="OrthoDB" id="9787293at2"/>
<dbReference type="SUPFAM" id="SSF53756">
    <property type="entry name" value="UDP-Glycosyltransferase/glycogen phosphorylase"/>
    <property type="match status" value="1"/>
</dbReference>
<name>A0A2S0MX47_9BURK</name>
<organism evidence="3 4">
    <name type="scientific">Simplicispira suum</name>
    <dbReference type="NCBI Taxonomy" id="2109915"/>
    <lineage>
        <taxon>Bacteria</taxon>
        <taxon>Pseudomonadati</taxon>
        <taxon>Pseudomonadota</taxon>
        <taxon>Betaproteobacteria</taxon>
        <taxon>Burkholderiales</taxon>
        <taxon>Comamonadaceae</taxon>
        <taxon>Simplicispira</taxon>
    </lineage>
</organism>
<feature type="domain" description="Glycosyltransferase subfamily 4-like N-terminal" evidence="2">
    <location>
        <begin position="28"/>
        <end position="204"/>
    </location>
</feature>
<reference evidence="3 4" key="1">
    <citation type="submission" date="2018-03" db="EMBL/GenBank/DDBJ databases">
        <title>Genome sequencing of Simplicispira sp.</title>
        <authorList>
            <person name="Kim S.-J."/>
            <person name="Heo J."/>
            <person name="Kwon S.-W."/>
        </authorList>
    </citation>
    <scope>NUCLEOTIDE SEQUENCE [LARGE SCALE GENOMIC DNA]</scope>
    <source>
        <strain evidence="3 4">SC1-8</strain>
    </source>
</reference>
<dbReference type="EMBL" id="CP027669">
    <property type="protein sequence ID" value="AVO40454.1"/>
    <property type="molecule type" value="Genomic_DNA"/>
</dbReference>
<dbReference type="InterPro" id="IPR028098">
    <property type="entry name" value="Glyco_trans_4-like_N"/>
</dbReference>
<keyword evidence="4" id="KW-1185">Reference proteome</keyword>
<accession>A0A2S0MX47</accession>
<dbReference type="Proteomes" id="UP000239326">
    <property type="component" value="Chromosome"/>
</dbReference>
<dbReference type="RefSeq" id="WP_106445445.1">
    <property type="nucleotide sequence ID" value="NZ_CP027669.1"/>
</dbReference>
<dbReference type="InterPro" id="IPR001296">
    <property type="entry name" value="Glyco_trans_1"/>
</dbReference>
<sequence length="421" mass="45945">MPSPRPIRVLLLTQWFDPEPTFKGIVFARELVRQGFEVEVITGFPNYPGGKLYPGYRIKWLQREVIDGVQVTRLPLYPNHDQSAIKRVFNYASFAVSALVYGLFMARRADVMYAYHPPLTVGIAASLVRLLRRIPVVYDIQDMWPDTLRATGMLSSPKALNLVAAVCRWVYRRVDSIVVLSPGFKRLLVERGVPAAKVDVIYNWADEATLATPTGQLPEAFPGPERFRILFAGNMGKAQALGAVLDAAALLQVGDSRVCFVMLGGGVELSALKQQAAQRGLTNVVFLPAVPMAEVGTYLQGADALLVHLRKDPLFEITIPSKTQAYMAASKPLLMAVDGDAADLLRQSGGGIVAESENAEALAEAAAALVNTPPQALIAMGQKAQQFYAQHLALAVGVGQFGEIFSRLTKRQRSEADVRNI</sequence>
<keyword evidence="3" id="KW-0808">Transferase</keyword>
<dbReference type="Pfam" id="PF13579">
    <property type="entry name" value="Glyco_trans_4_4"/>
    <property type="match status" value="1"/>
</dbReference>
<dbReference type="KEGG" id="simp:C6571_03410"/>
<dbReference type="GO" id="GO:0016757">
    <property type="term" value="F:glycosyltransferase activity"/>
    <property type="evidence" value="ECO:0007669"/>
    <property type="project" value="InterPro"/>
</dbReference>
<evidence type="ECO:0000313" key="3">
    <source>
        <dbReference type="EMBL" id="AVO40454.1"/>
    </source>
</evidence>
<evidence type="ECO:0000313" key="4">
    <source>
        <dbReference type="Proteomes" id="UP000239326"/>
    </source>
</evidence>
<dbReference type="PANTHER" id="PTHR12526">
    <property type="entry name" value="GLYCOSYLTRANSFERASE"/>
    <property type="match status" value="1"/>
</dbReference>
<evidence type="ECO:0000259" key="1">
    <source>
        <dbReference type="Pfam" id="PF00534"/>
    </source>
</evidence>